<feature type="signal peptide" evidence="10">
    <location>
        <begin position="1"/>
        <end position="22"/>
    </location>
</feature>
<evidence type="ECO:0000313" key="11">
    <source>
        <dbReference type="EMBL" id="CAL4189796.1"/>
    </source>
</evidence>
<feature type="non-terminal residue" evidence="11">
    <location>
        <position position="1"/>
    </location>
</feature>
<keyword evidence="8" id="KW-0326">Glycosidase</keyword>
<dbReference type="PANTHER" id="PTHR33753">
    <property type="entry name" value="1,4-BETA-D-GLUCAN CELLOBIOHYDROLASE B"/>
    <property type="match status" value="1"/>
</dbReference>
<evidence type="ECO:0000256" key="3">
    <source>
        <dbReference type="ARBA" id="ARBA00012561"/>
    </source>
</evidence>
<accession>A0AAV2SHG0</accession>
<evidence type="ECO:0000256" key="9">
    <source>
        <dbReference type="ARBA" id="ARBA00023326"/>
    </source>
</evidence>
<evidence type="ECO:0000256" key="8">
    <source>
        <dbReference type="ARBA" id="ARBA00023295"/>
    </source>
</evidence>
<dbReference type="InterPro" id="IPR013320">
    <property type="entry name" value="ConA-like_dom_sf"/>
</dbReference>
<dbReference type="Proteomes" id="UP001497623">
    <property type="component" value="Unassembled WGS sequence"/>
</dbReference>
<keyword evidence="7" id="KW-0119">Carbohydrate metabolism</keyword>
<dbReference type="PANTHER" id="PTHR33753:SF2">
    <property type="entry name" value="GLYCOSIDE HYDROLASE FAMILY 7 PROTEIN"/>
    <property type="match status" value="1"/>
</dbReference>
<keyword evidence="4 10" id="KW-0732">Signal</keyword>
<dbReference type="Gene3D" id="2.70.100.10">
    <property type="entry name" value="Glycoside hydrolase, family 7, domain"/>
    <property type="match status" value="1"/>
</dbReference>
<proteinExistence type="inferred from homology"/>
<keyword evidence="6" id="KW-0136">Cellulose degradation</keyword>
<dbReference type="GO" id="GO:0030245">
    <property type="term" value="P:cellulose catabolic process"/>
    <property type="evidence" value="ECO:0007669"/>
    <property type="project" value="UniProtKB-KW"/>
</dbReference>
<evidence type="ECO:0000256" key="4">
    <source>
        <dbReference type="ARBA" id="ARBA00022729"/>
    </source>
</evidence>
<dbReference type="EC" id="3.2.1.91" evidence="3"/>
<dbReference type="CDD" id="cd07999">
    <property type="entry name" value="GH7_CBH_EG"/>
    <property type="match status" value="1"/>
</dbReference>
<evidence type="ECO:0000256" key="6">
    <source>
        <dbReference type="ARBA" id="ARBA00023001"/>
    </source>
</evidence>
<dbReference type="Pfam" id="PF00840">
    <property type="entry name" value="Glyco_hydro_7"/>
    <property type="match status" value="1"/>
</dbReference>
<name>A0AAV2SHG0_MEGNR</name>
<evidence type="ECO:0000256" key="5">
    <source>
        <dbReference type="ARBA" id="ARBA00022801"/>
    </source>
</evidence>
<feature type="chain" id="PRO_5043808300" description="cellulose 1,4-beta-cellobiosidase (non-reducing end)" evidence="10">
    <location>
        <begin position="23"/>
        <end position="477"/>
    </location>
</feature>
<evidence type="ECO:0000256" key="7">
    <source>
        <dbReference type="ARBA" id="ARBA00023277"/>
    </source>
</evidence>
<evidence type="ECO:0000256" key="1">
    <source>
        <dbReference type="ARBA" id="ARBA00001641"/>
    </source>
</evidence>
<keyword evidence="9" id="KW-0624">Polysaccharide degradation</keyword>
<dbReference type="EMBL" id="CAXKWB010066320">
    <property type="protein sequence ID" value="CAL4189796.1"/>
    <property type="molecule type" value="Genomic_DNA"/>
</dbReference>
<dbReference type="InterPro" id="IPR001722">
    <property type="entry name" value="Glyco_hydro_7"/>
</dbReference>
<comment type="caution">
    <text evidence="11">The sequence shown here is derived from an EMBL/GenBank/DDBJ whole genome shotgun (WGS) entry which is preliminary data.</text>
</comment>
<organism evidence="11 12">
    <name type="scientific">Meganyctiphanes norvegica</name>
    <name type="common">Northern krill</name>
    <name type="synonym">Thysanopoda norvegica</name>
    <dbReference type="NCBI Taxonomy" id="48144"/>
    <lineage>
        <taxon>Eukaryota</taxon>
        <taxon>Metazoa</taxon>
        <taxon>Ecdysozoa</taxon>
        <taxon>Arthropoda</taxon>
        <taxon>Crustacea</taxon>
        <taxon>Multicrustacea</taxon>
        <taxon>Malacostraca</taxon>
        <taxon>Eumalacostraca</taxon>
        <taxon>Eucarida</taxon>
        <taxon>Euphausiacea</taxon>
        <taxon>Euphausiidae</taxon>
        <taxon>Meganyctiphanes</taxon>
    </lineage>
</organism>
<dbReference type="GO" id="GO:0016162">
    <property type="term" value="F:cellulose 1,4-beta-cellobiosidase activity"/>
    <property type="evidence" value="ECO:0007669"/>
    <property type="project" value="UniProtKB-EC"/>
</dbReference>
<gene>
    <name evidence="11" type="ORF">MNOR_LOCUS36420</name>
</gene>
<comment type="catalytic activity">
    <reaction evidence="1">
        <text>Hydrolysis of (1-&gt;4)-beta-D-glucosidic linkages in cellulose and cellotetraose, releasing cellobiose from the non-reducing ends of the chains.</text>
        <dbReference type="EC" id="3.2.1.91"/>
    </reaction>
</comment>
<dbReference type="InterPro" id="IPR037019">
    <property type="entry name" value="Glyco_hydro_7_sf"/>
</dbReference>
<comment type="similarity">
    <text evidence="2">Belongs to the glycosyl hydrolase 7 (cellulase C) family.</text>
</comment>
<dbReference type="AlphaFoldDB" id="A0AAV2SHG0"/>
<dbReference type="SUPFAM" id="SSF49899">
    <property type="entry name" value="Concanavalin A-like lectins/glucanases"/>
    <property type="match status" value="1"/>
</dbReference>
<dbReference type="PRINTS" id="PR00734">
    <property type="entry name" value="GLHYDRLASE7"/>
</dbReference>
<evidence type="ECO:0000256" key="10">
    <source>
        <dbReference type="SAM" id="SignalP"/>
    </source>
</evidence>
<keyword evidence="12" id="KW-1185">Reference proteome</keyword>
<keyword evidence="5" id="KW-0378">Hydrolase</keyword>
<reference evidence="11 12" key="1">
    <citation type="submission" date="2024-05" db="EMBL/GenBank/DDBJ databases">
        <authorList>
            <person name="Wallberg A."/>
        </authorList>
    </citation>
    <scope>NUCLEOTIDE SEQUENCE [LARGE SCALE GENOMIC DNA]</scope>
</reference>
<evidence type="ECO:0000313" key="12">
    <source>
        <dbReference type="Proteomes" id="UP001497623"/>
    </source>
</evidence>
<evidence type="ECO:0000256" key="2">
    <source>
        <dbReference type="ARBA" id="ARBA00006044"/>
    </source>
</evidence>
<protein>
    <recommendedName>
        <fullName evidence="3">cellulose 1,4-beta-cellobiosidase (non-reducing end)</fullName>
        <ecNumber evidence="3">3.2.1.91</ecNumber>
    </recommendedName>
</protein>
<sequence length="477" mass="52435">TTMARLTCITLAFVALIATGYGQQMATNTAEEHPKLSIGVCKEGDNGNCAKEQASITIDSNWRWTHVAEDYVNCYTGNVWDAEYCPDAATCTENCALDGVDATTWEQTYGITTWDEGDDSGMELVFVTEGPYSTNIGSRVYLLDTDDTNYRMFTLKNREFTMDVDVSGIGCGLNGAVYFVEMDRDGGLSEFDGNKCGSNYGTGYCDAQCPHDMKWISGEANCEDWQGADNDANSGTGHYGACCFEMDIWEANNMANSFTPHDCALTGYYRCEGTECGDNDSDERYDGVCDKDGCDWAVYRLGHQEFYGPGSEYTLDSTQPFTIVTQFITSDGTDSGDLVEVKRKYVQNGQVIDNPAANLPEGGISAFDSVTDEYCHDIKEYFGDVQDFALKGGLKDMGDALDRGVVLTLSLWDDHFAYMLWLDSQYPVEVPADTPGVQRGPCPTDGGRPEDLEANFADSSVKFMNLKFGPIDSTYAH</sequence>